<dbReference type="Proteomes" id="UP000480178">
    <property type="component" value="Chromosome"/>
</dbReference>
<dbReference type="AlphaFoldDB" id="A0A6C0GB92"/>
<organism evidence="1 2">
    <name type="scientific">Rhodocytophaga rosea</name>
    <dbReference type="NCBI Taxonomy" id="2704465"/>
    <lineage>
        <taxon>Bacteria</taxon>
        <taxon>Pseudomonadati</taxon>
        <taxon>Bacteroidota</taxon>
        <taxon>Cytophagia</taxon>
        <taxon>Cytophagales</taxon>
        <taxon>Rhodocytophagaceae</taxon>
        <taxon>Rhodocytophaga</taxon>
    </lineage>
</organism>
<dbReference type="EMBL" id="CP048222">
    <property type="protein sequence ID" value="QHT65229.1"/>
    <property type="molecule type" value="Genomic_DNA"/>
</dbReference>
<dbReference type="KEGG" id="rhoz:GXP67_00335"/>
<gene>
    <name evidence="1" type="ORF">GXP67_00335</name>
</gene>
<accession>A0A6C0GB92</accession>
<evidence type="ECO:0000313" key="2">
    <source>
        <dbReference type="Proteomes" id="UP000480178"/>
    </source>
</evidence>
<keyword evidence="2" id="KW-1185">Reference proteome</keyword>
<sequence length="91" mass="10339">MNEYSFTIAGDTEASPTNSALHILVFKTNIPSKKDAKKLELALQRLKGVCRWNLDLLDIDKVLRIVTRDLKAQEIIDLVTKCGYFCEELPD</sequence>
<protein>
    <recommendedName>
        <fullName evidence="3">Heavy-metal-associated domain-containing protein</fullName>
    </recommendedName>
</protein>
<evidence type="ECO:0008006" key="3">
    <source>
        <dbReference type="Google" id="ProtNLM"/>
    </source>
</evidence>
<name>A0A6C0GB92_9BACT</name>
<evidence type="ECO:0000313" key="1">
    <source>
        <dbReference type="EMBL" id="QHT65229.1"/>
    </source>
</evidence>
<dbReference type="RefSeq" id="WP_162441317.1">
    <property type="nucleotide sequence ID" value="NZ_CP048222.1"/>
</dbReference>
<reference evidence="1 2" key="1">
    <citation type="submission" date="2020-01" db="EMBL/GenBank/DDBJ databases">
        <authorList>
            <person name="Kim M.K."/>
        </authorList>
    </citation>
    <scope>NUCLEOTIDE SEQUENCE [LARGE SCALE GENOMIC DNA]</scope>
    <source>
        <strain evidence="1 2">172606-1</strain>
    </source>
</reference>
<proteinExistence type="predicted"/>